<keyword evidence="3" id="KW-1185">Reference proteome</keyword>
<reference evidence="3" key="1">
    <citation type="journal article" date="2019" name="Int. J. Syst. Evol. Microbiol.">
        <title>The Global Catalogue of Microorganisms (GCM) 10K type strain sequencing project: providing services to taxonomists for standard genome sequencing and annotation.</title>
        <authorList>
            <consortium name="The Broad Institute Genomics Platform"/>
            <consortium name="The Broad Institute Genome Sequencing Center for Infectious Disease"/>
            <person name="Wu L."/>
            <person name="Ma J."/>
        </authorList>
    </citation>
    <scope>NUCLEOTIDE SEQUENCE [LARGE SCALE GENOMIC DNA]</scope>
    <source>
        <strain evidence="3">CGMCC 1.9106</strain>
    </source>
</reference>
<evidence type="ECO:0000256" key="1">
    <source>
        <dbReference type="SAM" id="Phobius"/>
    </source>
</evidence>
<dbReference type="RefSeq" id="WP_376807508.1">
    <property type="nucleotide sequence ID" value="NZ_JBHTAC010000017.1"/>
</dbReference>
<name>A0ABW2H2F2_9ACTN</name>
<proteinExistence type="predicted"/>
<feature type="transmembrane region" description="Helical" evidence="1">
    <location>
        <begin position="208"/>
        <end position="227"/>
    </location>
</feature>
<feature type="transmembrane region" description="Helical" evidence="1">
    <location>
        <begin position="158"/>
        <end position="188"/>
    </location>
</feature>
<feature type="transmembrane region" description="Helical" evidence="1">
    <location>
        <begin position="297"/>
        <end position="318"/>
    </location>
</feature>
<organism evidence="2 3">
    <name type="scientific">Catellatospora aurea</name>
    <dbReference type="NCBI Taxonomy" id="1337874"/>
    <lineage>
        <taxon>Bacteria</taxon>
        <taxon>Bacillati</taxon>
        <taxon>Actinomycetota</taxon>
        <taxon>Actinomycetes</taxon>
        <taxon>Micromonosporales</taxon>
        <taxon>Micromonosporaceae</taxon>
        <taxon>Catellatospora</taxon>
    </lineage>
</organism>
<keyword evidence="1" id="KW-1133">Transmembrane helix</keyword>
<dbReference type="Proteomes" id="UP001596392">
    <property type="component" value="Unassembled WGS sequence"/>
</dbReference>
<dbReference type="PANTHER" id="PTHR37305">
    <property type="entry name" value="INTEGRAL MEMBRANE PROTEIN-RELATED"/>
    <property type="match status" value="1"/>
</dbReference>
<keyword evidence="1" id="KW-0812">Transmembrane</keyword>
<protein>
    <submittedName>
        <fullName evidence="2">ABC transporter permease subunit</fullName>
    </submittedName>
</protein>
<sequence length="324" mass="34380">MNLVRAEISRLLSRRFTHIMVLGLLAVFGVTAATTLANSTRPDAGVWADAQRTASEQRESLARFKANCEEKFLVDKEAAEAAFPGGCGAVGDSAEIQAARYLEDAFVFEQEIRGLTVFLAVYLSFFAFVIAASFIGAEMSSGGITNLLLWRPQRSAILGAKLTALTGCVALFSALFTVLYVGTFYLIAYTSGWTGQPGVAFWTDLAGLGGRAIALSTAAAASAFALATLARHTAAALGIAVGYFLIWEAGARIVFEIGGMLPYDPYFLSSYLSAFVAGDLTYWHGLDGTGDLVITRLSGGMVVAGLTAVLIAAAFANFRRRDLT</sequence>
<feature type="transmembrane region" description="Helical" evidence="1">
    <location>
        <begin position="234"/>
        <end position="255"/>
    </location>
</feature>
<dbReference type="EMBL" id="JBHTAC010000017">
    <property type="protein sequence ID" value="MFC7244468.1"/>
    <property type="molecule type" value="Genomic_DNA"/>
</dbReference>
<comment type="caution">
    <text evidence="2">The sequence shown here is derived from an EMBL/GenBank/DDBJ whole genome shotgun (WGS) entry which is preliminary data.</text>
</comment>
<feature type="transmembrane region" description="Helical" evidence="1">
    <location>
        <begin position="115"/>
        <end position="137"/>
    </location>
</feature>
<evidence type="ECO:0000313" key="2">
    <source>
        <dbReference type="EMBL" id="MFC7244468.1"/>
    </source>
</evidence>
<evidence type="ECO:0000313" key="3">
    <source>
        <dbReference type="Proteomes" id="UP001596392"/>
    </source>
</evidence>
<gene>
    <name evidence="2" type="ORF">ACFQO7_18485</name>
</gene>
<accession>A0ABW2H2F2</accession>
<dbReference type="PANTHER" id="PTHR37305:SF1">
    <property type="entry name" value="MEMBRANE PROTEIN"/>
    <property type="match status" value="1"/>
</dbReference>
<keyword evidence="1" id="KW-0472">Membrane</keyword>